<keyword evidence="2" id="KW-1185">Reference proteome</keyword>
<dbReference type="Proteomes" id="UP001062846">
    <property type="component" value="Chromosome 7"/>
</dbReference>
<reference evidence="1" key="1">
    <citation type="submission" date="2022-02" db="EMBL/GenBank/DDBJ databases">
        <title>Plant Genome Project.</title>
        <authorList>
            <person name="Zhang R.-G."/>
        </authorList>
    </citation>
    <scope>NUCLEOTIDE SEQUENCE</scope>
    <source>
        <strain evidence="1">AT1</strain>
    </source>
</reference>
<comment type="caution">
    <text evidence="1">The sequence shown here is derived from an EMBL/GenBank/DDBJ whole genome shotgun (WGS) entry which is preliminary data.</text>
</comment>
<accession>A0ACC0N1P2</accession>
<sequence length="79" mass="9493">MEYWTLKKERREYHFEKQDLWGDDDAIDLWVGGEEWTFGKATFDIGDDLWACETLEELGEALTTTRTRQRKAQSRYRPC</sequence>
<dbReference type="EMBL" id="CM046394">
    <property type="protein sequence ID" value="KAI8547233.1"/>
    <property type="molecule type" value="Genomic_DNA"/>
</dbReference>
<protein>
    <submittedName>
        <fullName evidence="1">Uncharacterized protein</fullName>
    </submittedName>
</protein>
<evidence type="ECO:0000313" key="1">
    <source>
        <dbReference type="EMBL" id="KAI8547233.1"/>
    </source>
</evidence>
<gene>
    <name evidence="1" type="ORF">RHMOL_Rhmol07G0179300</name>
</gene>
<organism evidence="1 2">
    <name type="scientific">Rhododendron molle</name>
    <name type="common">Chinese azalea</name>
    <name type="synonym">Azalea mollis</name>
    <dbReference type="NCBI Taxonomy" id="49168"/>
    <lineage>
        <taxon>Eukaryota</taxon>
        <taxon>Viridiplantae</taxon>
        <taxon>Streptophyta</taxon>
        <taxon>Embryophyta</taxon>
        <taxon>Tracheophyta</taxon>
        <taxon>Spermatophyta</taxon>
        <taxon>Magnoliopsida</taxon>
        <taxon>eudicotyledons</taxon>
        <taxon>Gunneridae</taxon>
        <taxon>Pentapetalae</taxon>
        <taxon>asterids</taxon>
        <taxon>Ericales</taxon>
        <taxon>Ericaceae</taxon>
        <taxon>Ericoideae</taxon>
        <taxon>Rhodoreae</taxon>
        <taxon>Rhododendron</taxon>
    </lineage>
</organism>
<proteinExistence type="predicted"/>
<name>A0ACC0N1P2_RHOML</name>
<evidence type="ECO:0000313" key="2">
    <source>
        <dbReference type="Proteomes" id="UP001062846"/>
    </source>
</evidence>